<dbReference type="Proteomes" id="UP000663879">
    <property type="component" value="Unassembled WGS sequence"/>
</dbReference>
<proteinExistence type="predicted"/>
<accession>A0A814SYB5</accession>
<protein>
    <submittedName>
        <fullName evidence="1">Uncharacterized protein</fullName>
    </submittedName>
</protein>
<name>A0A814SYB5_9BILA</name>
<gene>
    <name evidence="1" type="ORF">OXX778_LOCUS23282</name>
</gene>
<evidence type="ECO:0000313" key="1">
    <source>
        <dbReference type="EMBL" id="CAF1150811.1"/>
    </source>
</evidence>
<reference evidence="1" key="1">
    <citation type="submission" date="2021-02" db="EMBL/GenBank/DDBJ databases">
        <authorList>
            <person name="Nowell W R."/>
        </authorList>
    </citation>
    <scope>NUCLEOTIDE SEQUENCE</scope>
    <source>
        <strain evidence="1">Ploen Becks lab</strain>
    </source>
</reference>
<organism evidence="1 2">
    <name type="scientific">Brachionus calyciflorus</name>
    <dbReference type="NCBI Taxonomy" id="104777"/>
    <lineage>
        <taxon>Eukaryota</taxon>
        <taxon>Metazoa</taxon>
        <taxon>Spiralia</taxon>
        <taxon>Gnathifera</taxon>
        <taxon>Rotifera</taxon>
        <taxon>Eurotatoria</taxon>
        <taxon>Monogononta</taxon>
        <taxon>Pseudotrocha</taxon>
        <taxon>Ploima</taxon>
        <taxon>Brachionidae</taxon>
        <taxon>Brachionus</taxon>
    </lineage>
</organism>
<evidence type="ECO:0000313" key="2">
    <source>
        <dbReference type="Proteomes" id="UP000663879"/>
    </source>
</evidence>
<sequence>MQTLFIYCDIIDYQYVRVEIRENSFPPKKSINKSSNIDKITIPIPSDVFTGPLAPINISPSTSGMEMFSFDLSAKDGGPVQKIVEKLNQNIFDEFYSKSIQVLTAKFNESTMELSFESAEGFQIFIKDVDQNHISVNDSIHLFK</sequence>
<dbReference type="AlphaFoldDB" id="A0A814SYB5"/>
<keyword evidence="2" id="KW-1185">Reference proteome</keyword>
<dbReference type="EMBL" id="CAJNOC010011900">
    <property type="protein sequence ID" value="CAF1150811.1"/>
    <property type="molecule type" value="Genomic_DNA"/>
</dbReference>
<comment type="caution">
    <text evidence="1">The sequence shown here is derived from an EMBL/GenBank/DDBJ whole genome shotgun (WGS) entry which is preliminary data.</text>
</comment>